<evidence type="ECO:0000313" key="1">
    <source>
        <dbReference type="EMBL" id="GIY87637.1"/>
    </source>
</evidence>
<sequence>MNMRINALTICPRAQGNSHQSTTLPSTSAEEPWWFWHLSQNTLVALMNRFAVLPEATLCYENELFAIIDRSRGIFSYIIQCSEMRFHLY</sequence>
<keyword evidence="2" id="KW-1185">Reference proteome</keyword>
<accession>A0AAV4WXJ9</accession>
<evidence type="ECO:0000313" key="2">
    <source>
        <dbReference type="Proteomes" id="UP001054945"/>
    </source>
</evidence>
<comment type="caution">
    <text evidence="1">The sequence shown here is derived from an EMBL/GenBank/DDBJ whole genome shotgun (WGS) entry which is preliminary data.</text>
</comment>
<name>A0AAV4WXJ9_CAEEX</name>
<reference evidence="1 2" key="1">
    <citation type="submission" date="2021-06" db="EMBL/GenBank/DDBJ databases">
        <title>Caerostris extrusa draft genome.</title>
        <authorList>
            <person name="Kono N."/>
            <person name="Arakawa K."/>
        </authorList>
    </citation>
    <scope>NUCLEOTIDE SEQUENCE [LARGE SCALE GENOMIC DNA]</scope>
</reference>
<protein>
    <submittedName>
        <fullName evidence="1">Uncharacterized protein</fullName>
    </submittedName>
</protein>
<gene>
    <name evidence="1" type="ORF">CEXT_320231</name>
</gene>
<dbReference type="AlphaFoldDB" id="A0AAV4WXJ9"/>
<dbReference type="Proteomes" id="UP001054945">
    <property type="component" value="Unassembled WGS sequence"/>
</dbReference>
<organism evidence="1 2">
    <name type="scientific">Caerostris extrusa</name>
    <name type="common">Bark spider</name>
    <name type="synonym">Caerostris bankana</name>
    <dbReference type="NCBI Taxonomy" id="172846"/>
    <lineage>
        <taxon>Eukaryota</taxon>
        <taxon>Metazoa</taxon>
        <taxon>Ecdysozoa</taxon>
        <taxon>Arthropoda</taxon>
        <taxon>Chelicerata</taxon>
        <taxon>Arachnida</taxon>
        <taxon>Araneae</taxon>
        <taxon>Araneomorphae</taxon>
        <taxon>Entelegynae</taxon>
        <taxon>Araneoidea</taxon>
        <taxon>Araneidae</taxon>
        <taxon>Caerostris</taxon>
    </lineage>
</organism>
<dbReference type="EMBL" id="BPLR01016958">
    <property type="protein sequence ID" value="GIY87637.1"/>
    <property type="molecule type" value="Genomic_DNA"/>
</dbReference>
<proteinExistence type="predicted"/>